<evidence type="ECO:0000313" key="9">
    <source>
        <dbReference type="Proteomes" id="UP000323337"/>
    </source>
</evidence>
<dbReference type="PROSITE" id="PS50110">
    <property type="entry name" value="RESPONSE_REGULATORY"/>
    <property type="match status" value="1"/>
</dbReference>
<organism evidence="8 9">
    <name type="scientific">Flexistipes sinusarabici</name>
    <dbReference type="NCBI Taxonomy" id="2352"/>
    <lineage>
        <taxon>Bacteria</taxon>
        <taxon>Pseudomonadati</taxon>
        <taxon>Deferribacterota</taxon>
        <taxon>Deferribacteres</taxon>
        <taxon>Deferribacterales</taxon>
        <taxon>Flexistipitaceae</taxon>
        <taxon>Flexistipes</taxon>
    </lineage>
</organism>
<evidence type="ECO:0000256" key="4">
    <source>
        <dbReference type="ARBA" id="ARBA00023163"/>
    </source>
</evidence>
<dbReference type="CDD" id="cd00156">
    <property type="entry name" value="REC"/>
    <property type="match status" value="1"/>
</dbReference>
<dbReference type="SMART" id="SM00448">
    <property type="entry name" value="REC"/>
    <property type="match status" value="1"/>
</dbReference>
<evidence type="ECO:0000313" key="8">
    <source>
        <dbReference type="EMBL" id="TYB33497.1"/>
    </source>
</evidence>
<dbReference type="InterPro" id="IPR025662">
    <property type="entry name" value="Sigma_54_int_dom_ATP-bd_1"/>
</dbReference>
<feature type="domain" description="Sigma-54 factor interaction" evidence="6">
    <location>
        <begin position="137"/>
        <end position="366"/>
    </location>
</feature>
<evidence type="ECO:0000259" key="7">
    <source>
        <dbReference type="PROSITE" id="PS50110"/>
    </source>
</evidence>
<dbReference type="Proteomes" id="UP000323337">
    <property type="component" value="Unassembled WGS sequence"/>
</dbReference>
<dbReference type="AlphaFoldDB" id="A0A5D0MIJ5"/>
<dbReference type="Pfam" id="PF00072">
    <property type="entry name" value="Response_reg"/>
    <property type="match status" value="1"/>
</dbReference>
<dbReference type="InterPro" id="IPR003593">
    <property type="entry name" value="AAA+_ATPase"/>
</dbReference>
<comment type="caution">
    <text evidence="8">The sequence shown here is derived from an EMBL/GenBank/DDBJ whole genome shotgun (WGS) entry which is preliminary data.</text>
</comment>
<dbReference type="PROSITE" id="PS00676">
    <property type="entry name" value="SIGMA54_INTERACT_2"/>
    <property type="match status" value="1"/>
</dbReference>
<dbReference type="SUPFAM" id="SSF52540">
    <property type="entry name" value="P-loop containing nucleoside triphosphate hydrolases"/>
    <property type="match status" value="1"/>
</dbReference>
<dbReference type="PRINTS" id="PR01590">
    <property type="entry name" value="HTHFIS"/>
</dbReference>
<dbReference type="PROSITE" id="PS00675">
    <property type="entry name" value="SIGMA54_INTERACT_1"/>
    <property type="match status" value="1"/>
</dbReference>
<dbReference type="Pfam" id="PF00158">
    <property type="entry name" value="Sigma54_activat"/>
    <property type="match status" value="1"/>
</dbReference>
<dbReference type="GO" id="GO:0005524">
    <property type="term" value="F:ATP binding"/>
    <property type="evidence" value="ECO:0007669"/>
    <property type="project" value="UniProtKB-KW"/>
</dbReference>
<protein>
    <submittedName>
        <fullName evidence="8">Sigma-54-dependent Fis family transcriptional regulator</fullName>
    </submittedName>
</protein>
<dbReference type="InterPro" id="IPR025943">
    <property type="entry name" value="Sigma_54_int_dom_ATP-bd_2"/>
</dbReference>
<accession>A0A5D0MIJ5</accession>
<dbReference type="Pfam" id="PF25601">
    <property type="entry name" value="AAA_lid_14"/>
    <property type="match status" value="1"/>
</dbReference>
<dbReference type="Pfam" id="PF02954">
    <property type="entry name" value="HTH_8"/>
    <property type="match status" value="1"/>
</dbReference>
<dbReference type="Gene3D" id="1.10.8.60">
    <property type="match status" value="1"/>
</dbReference>
<dbReference type="Gene3D" id="3.40.50.2300">
    <property type="match status" value="1"/>
</dbReference>
<dbReference type="SUPFAM" id="SSF52172">
    <property type="entry name" value="CheY-like"/>
    <property type="match status" value="1"/>
</dbReference>
<dbReference type="SUPFAM" id="SSF46689">
    <property type="entry name" value="Homeodomain-like"/>
    <property type="match status" value="1"/>
</dbReference>
<feature type="modified residue" description="4-aspartylphosphate" evidence="5">
    <location>
        <position position="55"/>
    </location>
</feature>
<evidence type="ECO:0000256" key="2">
    <source>
        <dbReference type="ARBA" id="ARBA00022840"/>
    </source>
</evidence>
<keyword evidence="3" id="KW-0805">Transcription regulation</keyword>
<keyword evidence="2" id="KW-0067">ATP-binding</keyword>
<dbReference type="InterPro" id="IPR009057">
    <property type="entry name" value="Homeodomain-like_sf"/>
</dbReference>
<dbReference type="PROSITE" id="PS50045">
    <property type="entry name" value="SIGMA54_INTERACT_4"/>
    <property type="match status" value="1"/>
</dbReference>
<dbReference type="InterPro" id="IPR002078">
    <property type="entry name" value="Sigma_54_int"/>
</dbReference>
<dbReference type="GO" id="GO:0006355">
    <property type="term" value="P:regulation of DNA-templated transcription"/>
    <property type="evidence" value="ECO:0007669"/>
    <property type="project" value="InterPro"/>
</dbReference>
<dbReference type="EMBL" id="VSIV01000140">
    <property type="protein sequence ID" value="TYB33497.1"/>
    <property type="molecule type" value="Genomic_DNA"/>
</dbReference>
<gene>
    <name evidence="8" type="ORF">FXF49_06190</name>
</gene>
<dbReference type="InterPro" id="IPR058031">
    <property type="entry name" value="AAA_lid_NorR"/>
</dbReference>
<evidence type="ECO:0000256" key="5">
    <source>
        <dbReference type="PROSITE-ProRule" id="PRU00169"/>
    </source>
</evidence>
<dbReference type="RefSeq" id="WP_303701043.1">
    <property type="nucleotide sequence ID" value="NZ_VSIV01000140.1"/>
</dbReference>
<name>A0A5D0MIJ5_FLESI</name>
<dbReference type="InterPro" id="IPR011006">
    <property type="entry name" value="CheY-like_superfamily"/>
</dbReference>
<evidence type="ECO:0000256" key="1">
    <source>
        <dbReference type="ARBA" id="ARBA00022741"/>
    </source>
</evidence>
<sequence length="450" mass="51316">MGNKYNVLIIDDERSFRELLEILFSNEGYNVFMAADIAVSQRIISEKKIDIIICDLVLGKEDGLDVVKWCRENSYNIPFILMTAYASSATALESVKLGVVDYITKPFDMDHLATMVNEVITSRKNENADFFTELDEIKGKSDDIKNVKKYIMDVAKTDSTILITGESGTGKELVARAVHRLSNRASKPFKTINCSAIPYDLLESELFGYKRGAFTGASYDKKGMFELANGGSIFLDEIGEMPLFLQSKLLRVIQDKMVQPLGAGTEIKTDFRIIAATNKNLEDETKKGNFRSDLYYRLNVVNINIPPLRERKEDVEELAKHFLRKYAVLMDKNISQISFAVMEAFKTYPFKGNVRELENLIERAVAMEKTNRLLPSSFPAHFFGNYENFWTDKTPDLEKPVDLEKIVENIEKRYIMTALEKTGGNQSKSARLLGLSGRVFRYKMEKYNIR</sequence>
<proteinExistence type="predicted"/>
<dbReference type="Gene3D" id="3.40.50.300">
    <property type="entry name" value="P-loop containing nucleotide triphosphate hydrolases"/>
    <property type="match status" value="1"/>
</dbReference>
<keyword evidence="4" id="KW-0804">Transcription</keyword>
<dbReference type="GO" id="GO:0043565">
    <property type="term" value="F:sequence-specific DNA binding"/>
    <property type="evidence" value="ECO:0007669"/>
    <property type="project" value="InterPro"/>
</dbReference>
<dbReference type="InterPro" id="IPR002197">
    <property type="entry name" value="HTH_Fis"/>
</dbReference>
<keyword evidence="5" id="KW-0597">Phosphoprotein</keyword>
<feature type="domain" description="Response regulatory" evidence="7">
    <location>
        <begin position="6"/>
        <end position="120"/>
    </location>
</feature>
<reference evidence="8 9" key="1">
    <citation type="submission" date="2019-08" db="EMBL/GenBank/DDBJ databases">
        <title>Genomic characterization of a novel candidate phylum (ARYD3) from a high temperature, high salinity tertiary oil reservoir in north central Oklahoma, USA.</title>
        <authorList>
            <person name="Youssef N.H."/>
            <person name="Yadav A."/>
            <person name="Elshahed M.S."/>
        </authorList>
    </citation>
    <scope>NUCLEOTIDE SEQUENCE [LARGE SCALE GENOMIC DNA]</scope>
    <source>
        <strain evidence="8">ARYD1</strain>
    </source>
</reference>
<evidence type="ECO:0000259" key="6">
    <source>
        <dbReference type="PROSITE" id="PS50045"/>
    </source>
</evidence>
<dbReference type="SMART" id="SM00382">
    <property type="entry name" value="AAA"/>
    <property type="match status" value="1"/>
</dbReference>
<dbReference type="CDD" id="cd00009">
    <property type="entry name" value="AAA"/>
    <property type="match status" value="1"/>
</dbReference>
<dbReference type="Gene3D" id="1.10.10.60">
    <property type="entry name" value="Homeodomain-like"/>
    <property type="match status" value="1"/>
</dbReference>
<evidence type="ECO:0000256" key="3">
    <source>
        <dbReference type="ARBA" id="ARBA00023015"/>
    </source>
</evidence>
<dbReference type="GO" id="GO:0000160">
    <property type="term" value="P:phosphorelay signal transduction system"/>
    <property type="evidence" value="ECO:0007669"/>
    <property type="project" value="InterPro"/>
</dbReference>
<dbReference type="InterPro" id="IPR027417">
    <property type="entry name" value="P-loop_NTPase"/>
</dbReference>
<dbReference type="FunFam" id="3.40.50.300:FF:000006">
    <property type="entry name" value="DNA-binding transcriptional regulator NtrC"/>
    <property type="match status" value="1"/>
</dbReference>
<dbReference type="InterPro" id="IPR001789">
    <property type="entry name" value="Sig_transdc_resp-reg_receiver"/>
</dbReference>
<keyword evidence="1" id="KW-0547">Nucleotide-binding</keyword>
<dbReference type="PANTHER" id="PTHR32071">
    <property type="entry name" value="TRANSCRIPTIONAL REGULATORY PROTEIN"/>
    <property type="match status" value="1"/>
</dbReference>